<feature type="domain" description="HTH tetR-type" evidence="3">
    <location>
        <begin position="11"/>
        <end position="71"/>
    </location>
</feature>
<dbReference type="OrthoDB" id="9812484at2"/>
<keyword evidence="1 2" id="KW-0238">DNA-binding</keyword>
<evidence type="ECO:0000313" key="4">
    <source>
        <dbReference type="EMBL" id="TGD18300.1"/>
    </source>
</evidence>
<dbReference type="InterPro" id="IPR009057">
    <property type="entry name" value="Homeodomain-like_sf"/>
</dbReference>
<dbReference type="AlphaFoldDB" id="A0A4Z0J6V1"/>
<evidence type="ECO:0000259" key="3">
    <source>
        <dbReference type="PROSITE" id="PS50977"/>
    </source>
</evidence>
<dbReference type="Gene3D" id="1.10.357.10">
    <property type="entry name" value="Tetracycline Repressor, domain 2"/>
    <property type="match status" value="1"/>
</dbReference>
<dbReference type="EMBL" id="RKLX01000014">
    <property type="protein sequence ID" value="TGD18300.1"/>
    <property type="molecule type" value="Genomic_DNA"/>
</dbReference>
<evidence type="ECO:0000256" key="2">
    <source>
        <dbReference type="PROSITE-ProRule" id="PRU00335"/>
    </source>
</evidence>
<evidence type="ECO:0000313" key="5">
    <source>
        <dbReference type="Proteomes" id="UP000297348"/>
    </source>
</evidence>
<evidence type="ECO:0000256" key="1">
    <source>
        <dbReference type="ARBA" id="ARBA00023125"/>
    </source>
</evidence>
<reference evidence="4 5" key="1">
    <citation type="submission" date="2018-10" db="EMBL/GenBank/DDBJ databases">
        <title>Lactobacillus sp. R7 and Lactobacillus sp. R19 isolated from fermented mustard green product of Taiwan.</title>
        <authorList>
            <person name="Lin S.-T."/>
        </authorList>
    </citation>
    <scope>NUCLEOTIDE SEQUENCE [LARGE SCALE GENOMIC DNA]</scope>
    <source>
        <strain evidence="4 5">BCRC 81129</strain>
    </source>
</reference>
<comment type="caution">
    <text evidence="4">The sequence shown here is derived from an EMBL/GenBank/DDBJ whole genome shotgun (WGS) entry which is preliminary data.</text>
</comment>
<gene>
    <name evidence="4" type="ORF">EGT51_09045</name>
</gene>
<dbReference type="SUPFAM" id="SSF46689">
    <property type="entry name" value="Homeodomain-like"/>
    <property type="match status" value="1"/>
</dbReference>
<sequence>MPTATFDHLNPEKKARVMAALLQEFSAHSLADAQVARIVTAADIARGAFYKYFADLTDAYQTLYRAAMTAVHQGVPTAPQGSFDPQRYYQAVTAFLTHFTGSQYDELIRRHYGENESLLPARSVPTDLPAADWAAMTLSHATIKAVMLRPQTQAAELARFQQALRLLAKGE</sequence>
<dbReference type="GO" id="GO:0003677">
    <property type="term" value="F:DNA binding"/>
    <property type="evidence" value="ECO:0007669"/>
    <property type="project" value="UniProtKB-UniRule"/>
</dbReference>
<dbReference type="PROSITE" id="PS50977">
    <property type="entry name" value="HTH_TETR_2"/>
    <property type="match status" value="1"/>
</dbReference>
<organism evidence="4 5">
    <name type="scientific">Levilactobacillus suantsaiihabitans</name>
    <dbReference type="NCBI Taxonomy" id="2487722"/>
    <lineage>
        <taxon>Bacteria</taxon>
        <taxon>Bacillati</taxon>
        <taxon>Bacillota</taxon>
        <taxon>Bacilli</taxon>
        <taxon>Lactobacillales</taxon>
        <taxon>Lactobacillaceae</taxon>
        <taxon>Levilactobacillus</taxon>
    </lineage>
</organism>
<dbReference type="InterPro" id="IPR001647">
    <property type="entry name" value="HTH_TetR"/>
</dbReference>
<accession>A0A4Z0J6V1</accession>
<dbReference type="RefSeq" id="WP_135368369.1">
    <property type="nucleotide sequence ID" value="NZ_RKLX01000014.1"/>
</dbReference>
<name>A0A4Z0J6V1_9LACO</name>
<proteinExistence type="predicted"/>
<protein>
    <submittedName>
        <fullName evidence="4">TetR/AcrR family transcriptional regulator</fullName>
    </submittedName>
</protein>
<dbReference type="Proteomes" id="UP000297348">
    <property type="component" value="Unassembled WGS sequence"/>
</dbReference>
<keyword evidence="5" id="KW-1185">Reference proteome</keyword>
<feature type="DNA-binding region" description="H-T-H motif" evidence="2">
    <location>
        <begin position="34"/>
        <end position="53"/>
    </location>
</feature>